<dbReference type="RefSeq" id="WP_148783617.1">
    <property type="nucleotide sequence ID" value="NZ_VNHU01000011.1"/>
</dbReference>
<dbReference type="Pfam" id="PF02537">
    <property type="entry name" value="CRCB"/>
    <property type="match status" value="1"/>
</dbReference>
<proteinExistence type="inferred from homology"/>
<keyword evidence="13" id="KW-1185">Reference proteome</keyword>
<gene>
    <name evidence="11" type="primary">fluC</name>
    <name evidence="11" type="synonym">crcB</name>
    <name evidence="12" type="ORF">BD809_11183</name>
</gene>
<keyword evidence="2 11" id="KW-1003">Cell membrane</keyword>
<dbReference type="EMBL" id="VNHU01000011">
    <property type="protein sequence ID" value="TYP70915.1"/>
    <property type="molecule type" value="Genomic_DNA"/>
</dbReference>
<keyword evidence="11" id="KW-0813">Transport</keyword>
<evidence type="ECO:0000256" key="8">
    <source>
        <dbReference type="ARBA" id="ARBA00023303"/>
    </source>
</evidence>
<organism evidence="12 13">
    <name type="scientific">Aquimarina intermedia</name>
    <dbReference type="NCBI Taxonomy" id="350814"/>
    <lineage>
        <taxon>Bacteria</taxon>
        <taxon>Pseudomonadati</taxon>
        <taxon>Bacteroidota</taxon>
        <taxon>Flavobacteriia</taxon>
        <taxon>Flavobacteriales</taxon>
        <taxon>Flavobacteriaceae</taxon>
        <taxon>Aquimarina</taxon>
    </lineage>
</organism>
<dbReference type="GO" id="GO:0062054">
    <property type="term" value="F:fluoride channel activity"/>
    <property type="evidence" value="ECO:0007669"/>
    <property type="project" value="UniProtKB-UniRule"/>
</dbReference>
<sequence>MKNILLIFVGGGVGSILRYWISKLLNNTSLDFPLGTLAVNIGGSLCIGVILGVLIKTSELNTSLTLLLATGFCGGFTTFSTFAYENQHFLKNGDFLSFALYTTTSIVLAIAAVFIGIYLTK</sequence>
<feature type="transmembrane region" description="Helical" evidence="11">
    <location>
        <begin position="66"/>
        <end position="84"/>
    </location>
</feature>
<evidence type="ECO:0000256" key="1">
    <source>
        <dbReference type="ARBA" id="ARBA00004651"/>
    </source>
</evidence>
<dbReference type="PANTHER" id="PTHR28259">
    <property type="entry name" value="FLUORIDE EXPORT PROTEIN 1-RELATED"/>
    <property type="match status" value="1"/>
</dbReference>
<dbReference type="OrthoDB" id="9815830at2"/>
<feature type="transmembrane region" description="Helical" evidence="11">
    <location>
        <begin position="96"/>
        <end position="119"/>
    </location>
</feature>
<dbReference type="HAMAP" id="MF_00454">
    <property type="entry name" value="FluC"/>
    <property type="match status" value="1"/>
</dbReference>
<comment type="subcellular location">
    <subcellularLocation>
        <location evidence="1 11">Cell membrane</location>
        <topology evidence="1 11">Multi-pass membrane protein</topology>
    </subcellularLocation>
</comment>
<keyword evidence="4 11" id="KW-0812">Transmembrane</keyword>
<keyword evidence="11" id="KW-0479">Metal-binding</keyword>
<comment type="catalytic activity">
    <reaction evidence="10">
        <text>fluoride(in) = fluoride(out)</text>
        <dbReference type="Rhea" id="RHEA:76159"/>
        <dbReference type="ChEBI" id="CHEBI:17051"/>
    </reaction>
    <physiologicalReaction direction="left-to-right" evidence="10">
        <dbReference type="Rhea" id="RHEA:76160"/>
    </physiologicalReaction>
</comment>
<evidence type="ECO:0000256" key="4">
    <source>
        <dbReference type="ARBA" id="ARBA00022692"/>
    </source>
</evidence>
<feature type="binding site" evidence="11">
    <location>
        <position position="74"/>
    </location>
    <ligand>
        <name>Na(+)</name>
        <dbReference type="ChEBI" id="CHEBI:29101"/>
        <note>structural</note>
    </ligand>
</feature>
<evidence type="ECO:0000256" key="6">
    <source>
        <dbReference type="ARBA" id="ARBA00023065"/>
    </source>
</evidence>
<comment type="activity regulation">
    <text evidence="11">Na(+) is not transported, but it plays an essential structural role and its presence is essential for fluoride channel function.</text>
</comment>
<dbReference type="Proteomes" id="UP000324376">
    <property type="component" value="Unassembled WGS sequence"/>
</dbReference>
<dbReference type="GO" id="GO:0140114">
    <property type="term" value="P:cellular detoxification of fluoride"/>
    <property type="evidence" value="ECO:0007669"/>
    <property type="project" value="UniProtKB-UniRule"/>
</dbReference>
<name>A0A5S5BUR8_9FLAO</name>
<dbReference type="InterPro" id="IPR003691">
    <property type="entry name" value="FluC"/>
</dbReference>
<keyword evidence="11" id="KW-0915">Sodium</keyword>
<evidence type="ECO:0000256" key="5">
    <source>
        <dbReference type="ARBA" id="ARBA00022989"/>
    </source>
</evidence>
<dbReference type="NCBIfam" id="TIGR00494">
    <property type="entry name" value="crcB"/>
    <property type="match status" value="1"/>
</dbReference>
<evidence type="ECO:0000256" key="9">
    <source>
        <dbReference type="ARBA" id="ARBA00035120"/>
    </source>
</evidence>
<keyword evidence="6 11" id="KW-0406">Ion transport</keyword>
<keyword evidence="5 11" id="KW-1133">Transmembrane helix</keyword>
<dbReference type="PANTHER" id="PTHR28259:SF1">
    <property type="entry name" value="FLUORIDE EXPORT PROTEIN 1-RELATED"/>
    <property type="match status" value="1"/>
</dbReference>
<comment type="caution">
    <text evidence="12">The sequence shown here is derived from an EMBL/GenBank/DDBJ whole genome shotgun (WGS) entry which is preliminary data.</text>
</comment>
<protein>
    <recommendedName>
        <fullName evidence="11">Fluoride-specific ion channel FluC</fullName>
    </recommendedName>
</protein>
<evidence type="ECO:0000256" key="7">
    <source>
        <dbReference type="ARBA" id="ARBA00023136"/>
    </source>
</evidence>
<keyword evidence="3" id="KW-0997">Cell inner membrane</keyword>
<evidence type="ECO:0000256" key="11">
    <source>
        <dbReference type="HAMAP-Rule" id="MF_00454"/>
    </source>
</evidence>
<accession>A0A5S5BUR8</accession>
<feature type="binding site" evidence="11">
    <location>
        <position position="77"/>
    </location>
    <ligand>
        <name>Na(+)</name>
        <dbReference type="ChEBI" id="CHEBI:29101"/>
        <note>structural</note>
    </ligand>
</feature>
<feature type="transmembrane region" description="Helical" evidence="11">
    <location>
        <begin position="34"/>
        <end position="54"/>
    </location>
</feature>
<dbReference type="GO" id="GO:0046872">
    <property type="term" value="F:metal ion binding"/>
    <property type="evidence" value="ECO:0007669"/>
    <property type="project" value="UniProtKB-KW"/>
</dbReference>
<evidence type="ECO:0000256" key="10">
    <source>
        <dbReference type="ARBA" id="ARBA00035585"/>
    </source>
</evidence>
<evidence type="ECO:0000256" key="3">
    <source>
        <dbReference type="ARBA" id="ARBA00022519"/>
    </source>
</evidence>
<comment type="similarity">
    <text evidence="9 11">Belongs to the fluoride channel Fluc/FEX (TC 1.A.43) family.</text>
</comment>
<reference evidence="12 13" key="1">
    <citation type="submission" date="2019-07" db="EMBL/GenBank/DDBJ databases">
        <title>Genomic Encyclopedia of Archaeal and Bacterial Type Strains, Phase II (KMG-II): from individual species to whole genera.</title>
        <authorList>
            <person name="Goeker M."/>
        </authorList>
    </citation>
    <scope>NUCLEOTIDE SEQUENCE [LARGE SCALE GENOMIC DNA]</scope>
    <source>
        <strain evidence="12 13">DSM 17527</strain>
    </source>
</reference>
<keyword evidence="8 11" id="KW-0407">Ion channel</keyword>
<comment type="function">
    <text evidence="11">Fluoride-specific ion channel. Important for reducing fluoride concentration in the cell, thus reducing its toxicity.</text>
</comment>
<dbReference type="AlphaFoldDB" id="A0A5S5BUR8"/>
<keyword evidence="7 11" id="KW-0472">Membrane</keyword>
<dbReference type="GO" id="GO:0005886">
    <property type="term" value="C:plasma membrane"/>
    <property type="evidence" value="ECO:0007669"/>
    <property type="project" value="UniProtKB-SubCell"/>
</dbReference>
<evidence type="ECO:0000256" key="2">
    <source>
        <dbReference type="ARBA" id="ARBA00022475"/>
    </source>
</evidence>
<evidence type="ECO:0000313" key="12">
    <source>
        <dbReference type="EMBL" id="TYP70915.1"/>
    </source>
</evidence>
<evidence type="ECO:0000313" key="13">
    <source>
        <dbReference type="Proteomes" id="UP000324376"/>
    </source>
</evidence>